<evidence type="ECO:0000313" key="1">
    <source>
        <dbReference type="EMBL" id="KAL3519116.1"/>
    </source>
</evidence>
<reference evidence="1 2" key="1">
    <citation type="submission" date="2024-11" db="EMBL/GenBank/DDBJ databases">
        <title>A near-complete genome assembly of Cinchona calisaya.</title>
        <authorList>
            <person name="Lian D.C."/>
            <person name="Zhao X.W."/>
            <person name="Wei L."/>
        </authorList>
    </citation>
    <scope>NUCLEOTIDE SEQUENCE [LARGE SCALE GENOMIC DNA]</scope>
    <source>
        <tissue evidence="1">Nenye</tissue>
    </source>
</reference>
<dbReference type="Proteomes" id="UP001630127">
    <property type="component" value="Unassembled WGS sequence"/>
</dbReference>
<dbReference type="AlphaFoldDB" id="A0ABD2ZJU3"/>
<name>A0ABD2ZJU3_9GENT</name>
<organism evidence="1 2">
    <name type="scientific">Cinchona calisaya</name>
    <dbReference type="NCBI Taxonomy" id="153742"/>
    <lineage>
        <taxon>Eukaryota</taxon>
        <taxon>Viridiplantae</taxon>
        <taxon>Streptophyta</taxon>
        <taxon>Embryophyta</taxon>
        <taxon>Tracheophyta</taxon>
        <taxon>Spermatophyta</taxon>
        <taxon>Magnoliopsida</taxon>
        <taxon>eudicotyledons</taxon>
        <taxon>Gunneridae</taxon>
        <taxon>Pentapetalae</taxon>
        <taxon>asterids</taxon>
        <taxon>lamiids</taxon>
        <taxon>Gentianales</taxon>
        <taxon>Rubiaceae</taxon>
        <taxon>Cinchonoideae</taxon>
        <taxon>Cinchoneae</taxon>
        <taxon>Cinchona</taxon>
    </lineage>
</organism>
<proteinExistence type="predicted"/>
<dbReference type="EMBL" id="JBJUIK010000009">
    <property type="protein sequence ID" value="KAL3519116.1"/>
    <property type="molecule type" value="Genomic_DNA"/>
</dbReference>
<comment type="caution">
    <text evidence="1">The sequence shown here is derived from an EMBL/GenBank/DDBJ whole genome shotgun (WGS) entry which is preliminary data.</text>
</comment>
<evidence type="ECO:0000313" key="2">
    <source>
        <dbReference type="Proteomes" id="UP001630127"/>
    </source>
</evidence>
<sequence>MSHFSKFSHLPSFVRREAKMVNARMVAVGYHPIEILLKPWDSCAELRISATHWCELTLVEGDLNIFMACFRSPLALPVVMPAKGQAEVGTKSGKGPPFLVTTQEELVVAKPRR</sequence>
<keyword evidence="2" id="KW-1185">Reference proteome</keyword>
<gene>
    <name evidence="1" type="ORF">ACH5RR_021705</name>
</gene>
<accession>A0ABD2ZJU3</accession>
<protein>
    <submittedName>
        <fullName evidence="1">Uncharacterized protein</fullName>
    </submittedName>
</protein>